<dbReference type="FunFam" id="2.60.40.60:FF:000016">
    <property type="entry name" value="Protocadherin 9"/>
    <property type="match status" value="1"/>
</dbReference>
<dbReference type="GO" id="GO:0005886">
    <property type="term" value="C:plasma membrane"/>
    <property type="evidence" value="ECO:0007669"/>
    <property type="project" value="UniProtKB-SubCell"/>
</dbReference>
<protein>
    <submittedName>
        <fullName evidence="15">Protocadherin-20 Protocadherin-13</fullName>
    </submittedName>
</protein>
<dbReference type="Proteomes" id="UP000324091">
    <property type="component" value="Chromosome 9"/>
</dbReference>
<accession>A0A5C6MKC8</accession>
<evidence type="ECO:0000256" key="12">
    <source>
        <dbReference type="SAM" id="Phobius"/>
    </source>
</evidence>
<evidence type="ECO:0000256" key="3">
    <source>
        <dbReference type="ARBA" id="ARBA00022692"/>
    </source>
</evidence>
<comment type="caution">
    <text evidence="15">The sequence shown here is derived from an EMBL/GenBank/DDBJ whole genome shotgun (WGS) entry which is preliminary data.</text>
</comment>
<feature type="domain" description="Cadherin" evidence="14">
    <location>
        <begin position="57"/>
        <end position="127"/>
    </location>
</feature>
<dbReference type="Pfam" id="PF00028">
    <property type="entry name" value="Cadherin"/>
    <property type="match status" value="5"/>
</dbReference>
<dbReference type="GO" id="GO:0005509">
    <property type="term" value="F:calcium ion binding"/>
    <property type="evidence" value="ECO:0007669"/>
    <property type="project" value="UniProtKB-UniRule"/>
</dbReference>
<dbReference type="GO" id="GO:0009653">
    <property type="term" value="P:anatomical structure morphogenesis"/>
    <property type="evidence" value="ECO:0007669"/>
    <property type="project" value="UniProtKB-ARBA"/>
</dbReference>
<keyword evidence="8 12" id="KW-1133">Transmembrane helix</keyword>
<evidence type="ECO:0000256" key="11">
    <source>
        <dbReference type="PROSITE-ProRule" id="PRU00043"/>
    </source>
</evidence>
<feature type="chain" id="PRO_5023076687" evidence="13">
    <location>
        <begin position="30"/>
        <end position="858"/>
    </location>
</feature>
<keyword evidence="5" id="KW-0677">Repeat</keyword>
<evidence type="ECO:0000256" key="9">
    <source>
        <dbReference type="ARBA" id="ARBA00023136"/>
    </source>
</evidence>
<evidence type="ECO:0000313" key="16">
    <source>
        <dbReference type="Proteomes" id="UP000324091"/>
    </source>
</evidence>
<dbReference type="Gene3D" id="2.60.40.60">
    <property type="entry name" value="Cadherins"/>
    <property type="match status" value="7"/>
</dbReference>
<keyword evidence="6 11" id="KW-0106">Calcium</keyword>
<dbReference type="FunFam" id="2.60.40.60:FF:000020">
    <property type="entry name" value="Dachsous cadherin-related 1b"/>
    <property type="match status" value="2"/>
</dbReference>
<dbReference type="PROSITE" id="PS00232">
    <property type="entry name" value="CADHERIN_1"/>
    <property type="match status" value="2"/>
</dbReference>
<dbReference type="FunFam" id="2.60.40.60:FF:000007">
    <property type="entry name" value="Protocadherin alpha 2"/>
    <property type="match status" value="1"/>
</dbReference>
<evidence type="ECO:0000256" key="7">
    <source>
        <dbReference type="ARBA" id="ARBA00022889"/>
    </source>
</evidence>
<feature type="domain" description="Cadherin" evidence="14">
    <location>
        <begin position="237"/>
        <end position="452"/>
    </location>
</feature>
<dbReference type="AlphaFoldDB" id="A0A5C6MKC8"/>
<dbReference type="InterPro" id="IPR015919">
    <property type="entry name" value="Cadherin-like_sf"/>
</dbReference>
<dbReference type="InterPro" id="IPR050174">
    <property type="entry name" value="Protocadherin/Cadherin-CA"/>
</dbReference>
<dbReference type="SMART" id="SM00112">
    <property type="entry name" value="CA"/>
    <property type="match status" value="6"/>
</dbReference>
<dbReference type="PANTHER" id="PTHR24028:SF276">
    <property type="entry name" value="PROTOCADHERIN 20"/>
    <property type="match status" value="1"/>
</dbReference>
<evidence type="ECO:0000256" key="8">
    <source>
        <dbReference type="ARBA" id="ARBA00022989"/>
    </source>
</evidence>
<evidence type="ECO:0000256" key="2">
    <source>
        <dbReference type="ARBA" id="ARBA00022475"/>
    </source>
</evidence>
<gene>
    <name evidence="15" type="ORF">D4764_09G0001340</name>
</gene>
<evidence type="ECO:0000256" key="10">
    <source>
        <dbReference type="ARBA" id="ARBA00023180"/>
    </source>
</evidence>
<dbReference type="InterPro" id="IPR002126">
    <property type="entry name" value="Cadherin-like_dom"/>
</dbReference>
<dbReference type="GO" id="GO:0007156">
    <property type="term" value="P:homophilic cell adhesion via plasma membrane adhesion molecules"/>
    <property type="evidence" value="ECO:0007669"/>
    <property type="project" value="InterPro"/>
</dbReference>
<feature type="signal peptide" evidence="13">
    <location>
        <begin position="1"/>
        <end position="29"/>
    </location>
</feature>
<dbReference type="PANTHER" id="PTHR24028">
    <property type="entry name" value="CADHERIN-87A"/>
    <property type="match status" value="1"/>
</dbReference>
<dbReference type="PRINTS" id="PR00205">
    <property type="entry name" value="CADHERIN"/>
</dbReference>
<feature type="domain" description="Cadherin" evidence="14">
    <location>
        <begin position="128"/>
        <end position="235"/>
    </location>
</feature>
<keyword evidence="10" id="KW-0325">Glycoprotein</keyword>
<keyword evidence="2" id="KW-1003">Cell membrane</keyword>
<sequence length="858" mass="93627">MGHGIPHNMNQAGLLQNLLIVIHLQHIICDSIGFSIPEEQEPNTLVGSLNRLLPPPYQLLTPEFLWMDKNTGDFYTTEKKLDREALCPEETKAEQCIILLTAVVGPSGDLLQFPVIIEDINDNVPHFENSKIHLWVSEDVTVGTSLLLDVQAQDKDAGRNGEVHYRLEDPDGVFGLTFLGDGPVVALVVQTAIDRETRDFYEIKLEAIDRGSDPLSATATLIVTVTDVDDNCPSFSPAGPRSVAIPGDSPRNMLVAQVRAIDPDSGPNAAIIYSLSPKVSERAKKLFSLDSLTGDIRLAQDLQSDNSEELLLKVLASSQHCPPADTLVTVSILPEAYRELTIKIGFIGEHQRGTMVLPENQPPTALAILELQGDNSFISSSLAIENKVPFSLSPQNGKYLLSTSKPLDHEMKRDYNISVVAQGTSADGSAVAPSRHIYRVMVADVNDNAPVFPESHYQLEAQENNRPGTTLLRVSAWDVDDGHNGRVTYRLGNHTPTVFSIDPVTGQLSASASLDREQQGAHVITVFARDSGSPPLESVATVSIRVLDQNDNAPVFVTPHFIFFVPEDAPLLAEVGAVSVTDPDEGANGDTEMFLKNSSGPFVVDRTKGILHITTHLDRETEQRYELYLLARDRGYPSALTSTARVTIFVEDVNDNPPRVILPSSNSCLTVPTGTIAGTVVTRIYAMDEDSGLNSEITYTLAASKPAQSTGPFKVDSRSGNITITERLLQKDLGMHHLFIVVRDGGKPAPLYTTVWINLLVNDSTEPCLLTRAPTLTGTLDFVLNPSKAPICEAEDIKYPQLMLLAGLGMMLASTCLFVATAVLYLKRKRGSSQRNKSGCTDEKEIPLSLKSRYHFDD</sequence>
<organism evidence="15 16">
    <name type="scientific">Takifugu flavidus</name>
    <name type="common">sansaifugu</name>
    <dbReference type="NCBI Taxonomy" id="433684"/>
    <lineage>
        <taxon>Eukaryota</taxon>
        <taxon>Metazoa</taxon>
        <taxon>Chordata</taxon>
        <taxon>Craniata</taxon>
        <taxon>Vertebrata</taxon>
        <taxon>Euteleostomi</taxon>
        <taxon>Actinopterygii</taxon>
        <taxon>Neopterygii</taxon>
        <taxon>Teleostei</taxon>
        <taxon>Neoteleostei</taxon>
        <taxon>Acanthomorphata</taxon>
        <taxon>Eupercaria</taxon>
        <taxon>Tetraodontiformes</taxon>
        <taxon>Tetradontoidea</taxon>
        <taxon>Tetraodontidae</taxon>
        <taxon>Takifugu</taxon>
    </lineage>
</organism>
<dbReference type="CDD" id="cd11304">
    <property type="entry name" value="Cadherin_repeat"/>
    <property type="match status" value="7"/>
</dbReference>
<dbReference type="InterPro" id="IPR020894">
    <property type="entry name" value="Cadherin_CS"/>
</dbReference>
<feature type="domain" description="Cadherin" evidence="14">
    <location>
        <begin position="453"/>
        <end position="556"/>
    </location>
</feature>
<reference evidence="15 16" key="1">
    <citation type="submission" date="2019-04" db="EMBL/GenBank/DDBJ databases">
        <title>Chromosome genome assembly for Takifugu flavidus.</title>
        <authorList>
            <person name="Xiao S."/>
        </authorList>
    </citation>
    <scope>NUCLEOTIDE SEQUENCE [LARGE SCALE GENOMIC DNA]</scope>
    <source>
        <strain evidence="15">HTHZ2018</strain>
        <tissue evidence="15">Muscle</tissue>
    </source>
</reference>
<evidence type="ECO:0000259" key="14">
    <source>
        <dbReference type="PROSITE" id="PS50268"/>
    </source>
</evidence>
<feature type="domain" description="Cadherin" evidence="14">
    <location>
        <begin position="557"/>
        <end position="660"/>
    </location>
</feature>
<evidence type="ECO:0000256" key="4">
    <source>
        <dbReference type="ARBA" id="ARBA00022729"/>
    </source>
</evidence>
<keyword evidence="16" id="KW-1185">Reference proteome</keyword>
<keyword evidence="4 13" id="KW-0732">Signal</keyword>
<evidence type="ECO:0000256" key="13">
    <source>
        <dbReference type="SAM" id="SignalP"/>
    </source>
</evidence>
<keyword evidence="7" id="KW-0130">Cell adhesion</keyword>
<evidence type="ECO:0000256" key="6">
    <source>
        <dbReference type="ARBA" id="ARBA00022837"/>
    </source>
</evidence>
<keyword evidence="3 12" id="KW-0812">Transmembrane</keyword>
<name>A0A5C6MKC8_9TELE</name>
<dbReference type="SUPFAM" id="SSF49313">
    <property type="entry name" value="Cadherin-like"/>
    <property type="match status" value="6"/>
</dbReference>
<dbReference type="PROSITE" id="PS50268">
    <property type="entry name" value="CADHERIN_2"/>
    <property type="match status" value="6"/>
</dbReference>
<evidence type="ECO:0000256" key="1">
    <source>
        <dbReference type="ARBA" id="ARBA00004251"/>
    </source>
</evidence>
<evidence type="ECO:0000256" key="5">
    <source>
        <dbReference type="ARBA" id="ARBA00022737"/>
    </source>
</evidence>
<comment type="subcellular location">
    <subcellularLocation>
        <location evidence="1">Cell membrane</location>
        <topology evidence="1">Single-pass type I membrane protein</topology>
    </subcellularLocation>
</comment>
<dbReference type="EMBL" id="RHFK02000022">
    <property type="protein sequence ID" value="TWW55085.1"/>
    <property type="molecule type" value="Genomic_DNA"/>
</dbReference>
<feature type="transmembrane region" description="Helical" evidence="12">
    <location>
        <begin position="802"/>
        <end position="826"/>
    </location>
</feature>
<feature type="domain" description="Cadherin" evidence="14">
    <location>
        <begin position="663"/>
        <end position="776"/>
    </location>
</feature>
<evidence type="ECO:0000313" key="15">
    <source>
        <dbReference type="EMBL" id="TWW55085.1"/>
    </source>
</evidence>
<keyword evidence="9 12" id="KW-0472">Membrane</keyword>
<proteinExistence type="predicted"/>